<keyword evidence="5" id="KW-1185">Reference proteome</keyword>
<evidence type="ECO:0000256" key="2">
    <source>
        <dbReference type="ARBA" id="ARBA00022801"/>
    </source>
</evidence>
<evidence type="ECO:0000259" key="3">
    <source>
        <dbReference type="PROSITE" id="PS50157"/>
    </source>
</evidence>
<evidence type="ECO:0000313" key="5">
    <source>
        <dbReference type="Proteomes" id="UP000219453"/>
    </source>
</evidence>
<gene>
    <name evidence="4" type="ORF">SAMN06269185_0379</name>
</gene>
<reference evidence="4 5" key="1">
    <citation type="submission" date="2017-09" db="EMBL/GenBank/DDBJ databases">
        <authorList>
            <person name="Ehlers B."/>
            <person name="Leendertz F.H."/>
        </authorList>
    </citation>
    <scope>NUCLEOTIDE SEQUENCE [LARGE SCALE GENOMIC DNA]</scope>
    <source>
        <strain evidence="4 5">DSM 27208</strain>
    </source>
</reference>
<dbReference type="RefSeq" id="WP_097007409.1">
    <property type="nucleotide sequence ID" value="NZ_OBEJ01000001.1"/>
</dbReference>
<dbReference type="EMBL" id="OBEJ01000001">
    <property type="protein sequence ID" value="SNZ03821.1"/>
    <property type="molecule type" value="Genomic_DNA"/>
</dbReference>
<dbReference type="PANTHER" id="PTHR41286:SF1">
    <property type="entry name" value="HNH NUCLEASE YAJD-RELATED"/>
    <property type="match status" value="1"/>
</dbReference>
<evidence type="ECO:0000313" key="4">
    <source>
        <dbReference type="EMBL" id="SNZ03821.1"/>
    </source>
</evidence>
<proteinExistence type="predicted"/>
<dbReference type="GO" id="GO:0016787">
    <property type="term" value="F:hydrolase activity"/>
    <property type="evidence" value="ECO:0007669"/>
    <property type="project" value="UniProtKB-KW"/>
</dbReference>
<evidence type="ECO:0000256" key="1">
    <source>
        <dbReference type="ARBA" id="ARBA00022722"/>
    </source>
</evidence>
<dbReference type="AlphaFoldDB" id="A0A285N7Y6"/>
<dbReference type="PROSITE" id="PS50157">
    <property type="entry name" value="ZINC_FINGER_C2H2_2"/>
    <property type="match status" value="1"/>
</dbReference>
<accession>A0A285N7Y6</accession>
<dbReference type="GO" id="GO:0008270">
    <property type="term" value="F:zinc ion binding"/>
    <property type="evidence" value="ECO:0007669"/>
    <property type="project" value="InterPro"/>
</dbReference>
<feature type="domain" description="C2H2-type" evidence="3">
    <location>
        <begin position="2"/>
        <end position="30"/>
    </location>
</feature>
<keyword evidence="2" id="KW-0378">Hydrolase</keyword>
<keyword evidence="1" id="KW-0540">Nuclease</keyword>
<sequence length="250" mass="28346">MSECPSCGKTLSTMQGVRQHHTIVHDEPLPNRCCKGCGADFYDSKARRKFCDDCNPNAGEHNGNWEDEKSIAVCETCSSTFSYYPSNKEGTYCPDCVESAKGLLPDNPQKKEPRNTVECGHCGEKKQVLPSEEEDNKRGFFCNMNCYGQWLSENVVGSDHHQWKGGPINYGQSWWRIRRAARRRDDYECQACGRNKDDLGRNPDVHHLTPVREFDSVEQAHTMDNVVTLCRSCHRGVEEGEMALSDDSKK</sequence>
<dbReference type="SMART" id="SM00507">
    <property type="entry name" value="HNHc"/>
    <property type="match status" value="1"/>
</dbReference>
<dbReference type="InterPro" id="IPR002711">
    <property type="entry name" value="HNH"/>
</dbReference>
<dbReference type="PROSITE" id="PS00028">
    <property type="entry name" value="ZINC_FINGER_C2H2_1"/>
    <property type="match status" value="1"/>
</dbReference>
<dbReference type="Proteomes" id="UP000219453">
    <property type="component" value="Unassembled WGS sequence"/>
</dbReference>
<dbReference type="OrthoDB" id="11472at2157"/>
<dbReference type="GO" id="GO:0005829">
    <property type="term" value="C:cytosol"/>
    <property type="evidence" value="ECO:0007669"/>
    <property type="project" value="TreeGrafter"/>
</dbReference>
<dbReference type="GO" id="GO:0004519">
    <property type="term" value="F:endonuclease activity"/>
    <property type="evidence" value="ECO:0007669"/>
    <property type="project" value="UniProtKB-KW"/>
</dbReference>
<keyword evidence="4" id="KW-0255">Endonuclease</keyword>
<dbReference type="Pfam" id="PF01844">
    <property type="entry name" value="HNH"/>
    <property type="match status" value="1"/>
</dbReference>
<name>A0A285N7Y6_NATPI</name>
<dbReference type="InterPro" id="IPR013087">
    <property type="entry name" value="Znf_C2H2_type"/>
</dbReference>
<dbReference type="GO" id="GO:0003676">
    <property type="term" value="F:nucleic acid binding"/>
    <property type="evidence" value="ECO:0007669"/>
    <property type="project" value="InterPro"/>
</dbReference>
<dbReference type="CDD" id="cd00085">
    <property type="entry name" value="HNHc"/>
    <property type="match status" value="1"/>
</dbReference>
<protein>
    <submittedName>
        <fullName evidence="4">HNH endonuclease</fullName>
    </submittedName>
</protein>
<dbReference type="PANTHER" id="PTHR41286">
    <property type="entry name" value="HNH NUCLEASE YAJD-RELATED"/>
    <property type="match status" value="1"/>
</dbReference>
<organism evidence="4 5">
    <name type="scientific">Natronoarchaeum philippinense</name>
    <dbReference type="NCBI Taxonomy" id="558529"/>
    <lineage>
        <taxon>Archaea</taxon>
        <taxon>Methanobacteriati</taxon>
        <taxon>Methanobacteriota</taxon>
        <taxon>Stenosarchaea group</taxon>
        <taxon>Halobacteria</taxon>
        <taxon>Halobacteriales</taxon>
        <taxon>Natronoarchaeaceae</taxon>
    </lineage>
</organism>
<dbReference type="Gene3D" id="1.10.30.50">
    <property type="match status" value="1"/>
</dbReference>
<dbReference type="InterPro" id="IPR003615">
    <property type="entry name" value="HNH_nuc"/>
</dbReference>